<dbReference type="Proteomes" id="UP001558652">
    <property type="component" value="Unassembled WGS sequence"/>
</dbReference>
<evidence type="ECO:0000313" key="7">
    <source>
        <dbReference type="Proteomes" id="UP001558652"/>
    </source>
</evidence>
<evidence type="ECO:0000256" key="4">
    <source>
        <dbReference type="ARBA" id="ARBA00023242"/>
    </source>
</evidence>
<comment type="subcellular location">
    <subcellularLocation>
        <location evidence="1">Nucleus</location>
    </subcellularLocation>
</comment>
<feature type="region of interest" description="Disordered" evidence="5">
    <location>
        <begin position="615"/>
        <end position="637"/>
    </location>
</feature>
<feature type="compositionally biased region" description="Acidic residues" evidence="5">
    <location>
        <begin position="615"/>
        <end position="625"/>
    </location>
</feature>
<evidence type="ECO:0000256" key="3">
    <source>
        <dbReference type="ARBA" id="ARBA00022448"/>
    </source>
</evidence>
<protein>
    <submittedName>
        <fullName evidence="6">Uncharacterized protein</fullName>
    </submittedName>
</protein>
<dbReference type="PANTHER" id="PTHR31344">
    <property type="entry name" value="NUCLEAR PORE COMPLEX PROTEIN NUP205"/>
    <property type="match status" value="1"/>
</dbReference>
<comment type="similarity">
    <text evidence="2">Belongs to the NUP186/NUP192/NUP205 family.</text>
</comment>
<name>A0ABD0YHF3_9HEMI</name>
<dbReference type="EMBL" id="JBFDAA010000007">
    <property type="protein sequence ID" value="KAL1130569.1"/>
    <property type="molecule type" value="Genomic_DNA"/>
</dbReference>
<feature type="compositionally biased region" description="Low complexity" evidence="5">
    <location>
        <begin position="628"/>
        <end position="637"/>
    </location>
</feature>
<comment type="caution">
    <text evidence="6">The sequence shown here is derived from an EMBL/GenBank/DDBJ whole genome shotgun (WGS) entry which is preliminary data.</text>
</comment>
<dbReference type="Pfam" id="PF11894">
    <property type="entry name" value="Nup192"/>
    <property type="match status" value="1"/>
</dbReference>
<organism evidence="6 7">
    <name type="scientific">Ranatra chinensis</name>
    <dbReference type="NCBI Taxonomy" id="642074"/>
    <lineage>
        <taxon>Eukaryota</taxon>
        <taxon>Metazoa</taxon>
        <taxon>Ecdysozoa</taxon>
        <taxon>Arthropoda</taxon>
        <taxon>Hexapoda</taxon>
        <taxon>Insecta</taxon>
        <taxon>Pterygota</taxon>
        <taxon>Neoptera</taxon>
        <taxon>Paraneoptera</taxon>
        <taxon>Hemiptera</taxon>
        <taxon>Heteroptera</taxon>
        <taxon>Panheteroptera</taxon>
        <taxon>Nepomorpha</taxon>
        <taxon>Nepidae</taxon>
        <taxon>Ranatrinae</taxon>
        <taxon>Ranatra</taxon>
    </lineage>
</organism>
<dbReference type="AlphaFoldDB" id="A0ABD0YHF3"/>
<dbReference type="GO" id="GO:0005634">
    <property type="term" value="C:nucleus"/>
    <property type="evidence" value="ECO:0007669"/>
    <property type="project" value="UniProtKB-SubCell"/>
</dbReference>
<evidence type="ECO:0000256" key="5">
    <source>
        <dbReference type="SAM" id="MobiDB-lite"/>
    </source>
</evidence>
<keyword evidence="7" id="KW-1185">Reference proteome</keyword>
<gene>
    <name evidence="6" type="ORF">AAG570_011815</name>
</gene>
<reference evidence="6 7" key="1">
    <citation type="submission" date="2024-07" db="EMBL/GenBank/DDBJ databases">
        <title>Chromosome-level genome assembly of the water stick insect Ranatra chinensis (Heteroptera: Nepidae).</title>
        <authorList>
            <person name="Liu X."/>
        </authorList>
    </citation>
    <scope>NUCLEOTIDE SEQUENCE [LARGE SCALE GENOMIC DNA]</scope>
    <source>
        <strain evidence="6">Cailab_2021Rc</strain>
        <tissue evidence="6">Muscle</tissue>
    </source>
</reference>
<accession>A0ABD0YHF3</accession>
<evidence type="ECO:0000313" key="6">
    <source>
        <dbReference type="EMBL" id="KAL1130569.1"/>
    </source>
</evidence>
<evidence type="ECO:0000256" key="2">
    <source>
        <dbReference type="ARBA" id="ARBA00005892"/>
    </source>
</evidence>
<evidence type="ECO:0000256" key="1">
    <source>
        <dbReference type="ARBA" id="ARBA00004123"/>
    </source>
</evidence>
<proteinExistence type="inferred from homology"/>
<dbReference type="InterPro" id="IPR021827">
    <property type="entry name" value="Nup186/Nup192/Nup205"/>
</dbReference>
<sequence>MGWALTLSNLRLVPQLVPQNVTLDSPDVIMDTAIQSKVFNYLNNSFLINESIYKEEFYLRRMHNLLTDFISQMPQKVKEMRLRAEETDRTIHAYMHEGLEPPANLPHNFEQLLMCLWRLYYMDPLNLKLELDFWCPPESFHVSTFPYRSQPKQASLYSFVVQTGEVLPPTLFVPYLRMLCSLASCSRGAAQCFTLLKTNENKNLSWDHFFSSLNRYFNNLKQEIMPTTDTVYKHRVFNKGITPQEVQGLHAVLELIKSVAENDPACAEAFCQTSSWSALGVLLGLVTCSVQVSLKAQLLLTLAALSRSATTSATIWYSLEASQVITTVPTTTTYHPRGIQTEIEEVECRNEEYPLTRAILRLLDALTDSPMPRFLGASSRIPGFDPYLNFILNSILLRFGSRSYKNLKEKWEICDLCMGLISKLLCQYDPSTDEFLAKHVQAYTSGTAQVNPPPGYHLMISLCSKSELLRMMLLLLDETCRLLDSYSVFPGKTHMESSALWCLRALEHALTIQSSFLSGLTAANSSLLLIGLNRLIMGINEQTNKPDHLLNVAKFVTYHSWLPEHALPAVNILLLVTSYPTPPAHLLSIFMSTPSLKTTIRHGFVSCLEAEEVDEASPDDPDDLLGETSSPVTRSTTTKRVVTKTKLAICRLLLQSLGQAVPNVAHYLFGFDLNKEIKKTIFQQPGVLGMPRSCLHSVLSQLNGALLDPRESSPGLLEMYYRLIYTLASNPRTSEPTLRFLRSSSEFLKCHLAALPFPRTQFVLYSGCDLNQSAWLLKTVAIEMRVTAVNQQLSQLTGMIEVFIGGGGGGARPQNGTDLSGNTSSFIGDRVRGNEQLVLQLIKHVDFSMETVTPPTLEHFDLRLIEKVNVLCLHIYFLTLL</sequence>
<keyword evidence="3" id="KW-0813">Transport</keyword>
<keyword evidence="4" id="KW-0539">Nucleus</keyword>
<dbReference type="PANTHER" id="PTHR31344:SF0">
    <property type="entry name" value="NUCLEAR PORE COMPLEX PROTEIN NUP205"/>
    <property type="match status" value="1"/>
</dbReference>